<dbReference type="HOGENOM" id="CLU_3376919_0_0_1"/>
<proteinExistence type="predicted"/>
<dbReference type="AlphaFoldDB" id="H2XTP9"/>
<reference evidence="1" key="4">
    <citation type="submission" date="2025-09" db="UniProtKB">
        <authorList>
            <consortium name="Ensembl"/>
        </authorList>
    </citation>
    <scope>IDENTIFICATION</scope>
</reference>
<dbReference type="Proteomes" id="UP000008144">
    <property type="component" value="Chromosome 8"/>
</dbReference>
<reference evidence="1" key="2">
    <citation type="journal article" date="2008" name="Genome Biol.">
        <title>Improved genome assembly and evidence-based global gene model set for the chordate Ciona intestinalis: new insight into intron and operon populations.</title>
        <authorList>
            <person name="Satou Y."/>
            <person name="Mineta K."/>
            <person name="Ogasawara M."/>
            <person name="Sasakura Y."/>
            <person name="Shoguchi E."/>
            <person name="Ueno K."/>
            <person name="Yamada L."/>
            <person name="Matsumoto J."/>
            <person name="Wasserscheid J."/>
            <person name="Dewar K."/>
            <person name="Wiley G.B."/>
            <person name="Macmil S.L."/>
            <person name="Roe B.A."/>
            <person name="Zeller R.W."/>
            <person name="Hastings K.E."/>
            <person name="Lemaire P."/>
            <person name="Lindquist E."/>
            <person name="Endo T."/>
            <person name="Hotta K."/>
            <person name="Inaba K."/>
        </authorList>
    </citation>
    <scope>NUCLEOTIDE SEQUENCE [LARGE SCALE GENOMIC DNA]</scope>
    <source>
        <strain evidence="1">wild type</strain>
    </source>
</reference>
<dbReference type="EMBL" id="EAAA01002645">
    <property type="status" value="NOT_ANNOTATED_CDS"/>
    <property type="molecule type" value="Genomic_DNA"/>
</dbReference>
<dbReference type="Ensembl" id="ENSCINT00000036284.1">
    <property type="protein sequence ID" value="ENSCINP00000033033.1"/>
    <property type="gene ID" value="ENSCING00000022475.1"/>
</dbReference>
<sequence>MKGNLISRCLLKIVAIGQNLAVSVQKLALGSGFW</sequence>
<name>H2XTP9_CIOIN</name>
<reference evidence="1" key="3">
    <citation type="submission" date="2025-08" db="UniProtKB">
        <authorList>
            <consortium name="Ensembl"/>
        </authorList>
    </citation>
    <scope>IDENTIFICATION</scope>
</reference>
<keyword evidence="2" id="KW-1185">Reference proteome</keyword>
<protein>
    <submittedName>
        <fullName evidence="1">Uncharacterized protein</fullName>
    </submittedName>
</protein>
<evidence type="ECO:0000313" key="1">
    <source>
        <dbReference type="Ensembl" id="ENSCINP00000033033.1"/>
    </source>
</evidence>
<organism evidence="1 2">
    <name type="scientific">Ciona intestinalis</name>
    <name type="common">Transparent sea squirt</name>
    <name type="synonym">Ascidia intestinalis</name>
    <dbReference type="NCBI Taxonomy" id="7719"/>
    <lineage>
        <taxon>Eukaryota</taxon>
        <taxon>Metazoa</taxon>
        <taxon>Chordata</taxon>
        <taxon>Tunicata</taxon>
        <taxon>Ascidiacea</taxon>
        <taxon>Phlebobranchia</taxon>
        <taxon>Cionidae</taxon>
        <taxon>Ciona</taxon>
    </lineage>
</organism>
<reference evidence="2" key="1">
    <citation type="journal article" date="2002" name="Science">
        <title>The draft genome of Ciona intestinalis: insights into chordate and vertebrate origins.</title>
        <authorList>
            <person name="Dehal P."/>
            <person name="Satou Y."/>
            <person name="Campbell R.K."/>
            <person name="Chapman J."/>
            <person name="Degnan B."/>
            <person name="De Tomaso A."/>
            <person name="Davidson B."/>
            <person name="Di Gregorio A."/>
            <person name="Gelpke M."/>
            <person name="Goodstein D.M."/>
            <person name="Harafuji N."/>
            <person name="Hastings K.E."/>
            <person name="Ho I."/>
            <person name="Hotta K."/>
            <person name="Huang W."/>
            <person name="Kawashima T."/>
            <person name="Lemaire P."/>
            <person name="Martinez D."/>
            <person name="Meinertzhagen I.A."/>
            <person name="Necula S."/>
            <person name="Nonaka M."/>
            <person name="Putnam N."/>
            <person name="Rash S."/>
            <person name="Saiga H."/>
            <person name="Satake M."/>
            <person name="Terry A."/>
            <person name="Yamada L."/>
            <person name="Wang H.G."/>
            <person name="Awazu S."/>
            <person name="Azumi K."/>
            <person name="Boore J."/>
            <person name="Branno M."/>
            <person name="Chin-Bow S."/>
            <person name="DeSantis R."/>
            <person name="Doyle S."/>
            <person name="Francino P."/>
            <person name="Keys D.N."/>
            <person name="Haga S."/>
            <person name="Hayashi H."/>
            <person name="Hino K."/>
            <person name="Imai K.S."/>
            <person name="Inaba K."/>
            <person name="Kano S."/>
            <person name="Kobayashi K."/>
            <person name="Kobayashi M."/>
            <person name="Lee B.I."/>
            <person name="Makabe K.W."/>
            <person name="Manohar C."/>
            <person name="Matassi G."/>
            <person name="Medina M."/>
            <person name="Mochizuki Y."/>
            <person name="Mount S."/>
            <person name="Morishita T."/>
            <person name="Miura S."/>
            <person name="Nakayama A."/>
            <person name="Nishizaka S."/>
            <person name="Nomoto H."/>
            <person name="Ohta F."/>
            <person name="Oishi K."/>
            <person name="Rigoutsos I."/>
            <person name="Sano M."/>
            <person name="Sasaki A."/>
            <person name="Sasakura Y."/>
            <person name="Shoguchi E."/>
            <person name="Shin-i T."/>
            <person name="Spagnuolo A."/>
            <person name="Stainier D."/>
            <person name="Suzuki M.M."/>
            <person name="Tassy O."/>
            <person name="Takatori N."/>
            <person name="Tokuoka M."/>
            <person name="Yagi K."/>
            <person name="Yoshizaki F."/>
            <person name="Wada S."/>
            <person name="Zhang C."/>
            <person name="Hyatt P.D."/>
            <person name="Larimer F."/>
            <person name="Detter C."/>
            <person name="Doggett N."/>
            <person name="Glavina T."/>
            <person name="Hawkins T."/>
            <person name="Richardson P."/>
            <person name="Lucas S."/>
            <person name="Kohara Y."/>
            <person name="Levine M."/>
            <person name="Satoh N."/>
            <person name="Rokhsar D.S."/>
        </authorList>
    </citation>
    <scope>NUCLEOTIDE SEQUENCE [LARGE SCALE GENOMIC DNA]</scope>
</reference>
<accession>H2XTP9</accession>
<evidence type="ECO:0000313" key="2">
    <source>
        <dbReference type="Proteomes" id="UP000008144"/>
    </source>
</evidence>
<dbReference type="InParanoid" id="H2XTP9"/>